<accession>A0ABW4REN3</accession>
<comment type="caution">
    <text evidence="3">The sequence shown here is derived from an EMBL/GenBank/DDBJ whole genome shotgun (WGS) entry which is preliminary data.</text>
</comment>
<evidence type="ECO:0000313" key="3">
    <source>
        <dbReference type="EMBL" id="MFD1884726.1"/>
    </source>
</evidence>
<feature type="compositionally biased region" description="Polar residues" evidence="1">
    <location>
        <begin position="1"/>
        <end position="24"/>
    </location>
</feature>
<evidence type="ECO:0000256" key="1">
    <source>
        <dbReference type="SAM" id="MobiDB-lite"/>
    </source>
</evidence>
<evidence type="ECO:0000256" key="2">
    <source>
        <dbReference type="SAM" id="Phobius"/>
    </source>
</evidence>
<dbReference type="RefSeq" id="WP_347324373.1">
    <property type="nucleotide sequence ID" value="NZ_JBCGUH010000003.1"/>
</dbReference>
<feature type="region of interest" description="Disordered" evidence="1">
    <location>
        <begin position="1"/>
        <end position="27"/>
    </location>
</feature>
<proteinExistence type="predicted"/>
<dbReference type="Proteomes" id="UP001597233">
    <property type="component" value="Unassembled WGS sequence"/>
</dbReference>
<evidence type="ECO:0000313" key="4">
    <source>
        <dbReference type="Proteomes" id="UP001597233"/>
    </source>
</evidence>
<name>A0ABW4REN3_9BACL</name>
<reference evidence="4" key="1">
    <citation type="journal article" date="2019" name="Int. J. Syst. Evol. Microbiol.">
        <title>The Global Catalogue of Microorganisms (GCM) 10K type strain sequencing project: providing services to taxonomists for standard genome sequencing and annotation.</title>
        <authorList>
            <consortium name="The Broad Institute Genomics Platform"/>
            <consortium name="The Broad Institute Genome Sequencing Center for Infectious Disease"/>
            <person name="Wu L."/>
            <person name="Ma J."/>
        </authorList>
    </citation>
    <scope>NUCLEOTIDE SEQUENCE [LARGE SCALE GENOMIC DNA]</scope>
    <source>
        <strain evidence="4">CCUG 54950</strain>
    </source>
</reference>
<protein>
    <submittedName>
        <fullName evidence="3">DUF3139 domain-containing protein</fullName>
    </submittedName>
</protein>
<dbReference type="Pfam" id="PF11337">
    <property type="entry name" value="DUF3139"/>
    <property type="match status" value="1"/>
</dbReference>
<keyword evidence="4" id="KW-1185">Reference proteome</keyword>
<dbReference type="EMBL" id="JBHUEH010000010">
    <property type="protein sequence ID" value="MFD1884726.1"/>
    <property type="molecule type" value="Genomic_DNA"/>
</dbReference>
<keyword evidence="2" id="KW-0812">Transmembrane</keyword>
<gene>
    <name evidence="3" type="ORF">ACFSC9_04245</name>
</gene>
<feature type="transmembrane region" description="Helical" evidence="2">
    <location>
        <begin position="38"/>
        <end position="62"/>
    </location>
</feature>
<dbReference type="InterPro" id="IPR021486">
    <property type="entry name" value="DUF3139"/>
</dbReference>
<keyword evidence="2" id="KW-0472">Membrane</keyword>
<keyword evidence="2" id="KW-1133">Transmembrane helix</keyword>
<feature type="region of interest" description="Disordered" evidence="1">
    <location>
        <begin position="134"/>
        <end position="159"/>
    </location>
</feature>
<sequence>MSSRLSSPTESTHLSKHPQTSSTVPDHIKGRFSRPHPIVRFILTTLLVLIIIGCAASPFIAVHYQKQVFAERVHTYLIQHEHYKLEEIASVQGVWGIMLPTFYVDVVFTDEPNRVYTYFAHDEVLQHSHRAIDASEPDQTGNSKAQHIEETTSAWQTAK</sequence>
<feature type="compositionally biased region" description="Polar residues" evidence="1">
    <location>
        <begin position="137"/>
        <end position="159"/>
    </location>
</feature>
<organism evidence="3 4">
    <name type="scientific">Paenibacillus wenxiniae</name>
    <dbReference type="NCBI Taxonomy" id="1636843"/>
    <lineage>
        <taxon>Bacteria</taxon>
        <taxon>Bacillati</taxon>
        <taxon>Bacillota</taxon>
        <taxon>Bacilli</taxon>
        <taxon>Bacillales</taxon>
        <taxon>Paenibacillaceae</taxon>
        <taxon>Paenibacillus</taxon>
    </lineage>
</organism>